<evidence type="ECO:0000256" key="5">
    <source>
        <dbReference type="ARBA" id="ARBA00023242"/>
    </source>
</evidence>
<sequence length="489" mass="52480">MLAARDQENRMFGHSVGGAARKNHALGPKTPGGKSFSTPMKVPLNDGKSVLRGRQNGGNENIRTAGKGKANLVTPLEPRTARAPLGNKTTNAKAQMTQQNHMQQQKSRVGGVKDIVREIEQSQQQEKTVGPRRQKAATPRVNPSKLSVLSDGNVQASSSNNKGGYEEDIEYAPPPVAPRPYESDVFPEGVLTFAAFQPQNRLRGVYDHYYNPVDETDGVPLREKAFAEKQRRAFEKLDILVQEDIDSFDWSIGDVPASKDLFANKRKQQQEAKTPAPAPPPATIASRKAASALALSSKTNKPLGTNNALQKKVAPANPNASAASSISSSLLSGLPLRKPRTATSALPLRPKSTNVHHPVAETTSRTTLGYNKGRTALSMVRGNGAPAPRAPASSTLRSTAQPSTVRRVAPVATEPEAAPLAVTPAPRTLQNQASLGDMHNDCLEGPSAPRSPAFLSIFDVQDDENDNLGGSGTFVNEDLDDDFQMDIKF</sequence>
<feature type="compositionally biased region" description="Polar residues" evidence="6">
    <location>
        <begin position="144"/>
        <end position="162"/>
    </location>
</feature>
<dbReference type="Proteomes" id="UP001583186">
    <property type="component" value="Unassembled WGS sequence"/>
</dbReference>
<dbReference type="Pfam" id="PF04856">
    <property type="entry name" value="Securin"/>
    <property type="match status" value="1"/>
</dbReference>
<evidence type="ECO:0000256" key="2">
    <source>
        <dbReference type="ARBA" id="ARBA00004496"/>
    </source>
</evidence>
<evidence type="ECO:0000313" key="8">
    <source>
        <dbReference type="Proteomes" id="UP001583186"/>
    </source>
</evidence>
<keyword evidence="5" id="KW-0539">Nucleus</keyword>
<feature type="compositionally biased region" description="Polar residues" evidence="6">
    <location>
        <begin position="393"/>
        <end position="402"/>
    </location>
</feature>
<organism evidence="7 8">
    <name type="scientific">Sporothrix stenoceras</name>
    <dbReference type="NCBI Taxonomy" id="5173"/>
    <lineage>
        <taxon>Eukaryota</taxon>
        <taxon>Fungi</taxon>
        <taxon>Dikarya</taxon>
        <taxon>Ascomycota</taxon>
        <taxon>Pezizomycotina</taxon>
        <taxon>Sordariomycetes</taxon>
        <taxon>Sordariomycetidae</taxon>
        <taxon>Ophiostomatales</taxon>
        <taxon>Ophiostomataceae</taxon>
        <taxon>Sporothrix</taxon>
    </lineage>
</organism>
<proteinExistence type="inferred from homology"/>
<comment type="subcellular location">
    <subcellularLocation>
        <location evidence="2">Cytoplasm</location>
    </subcellularLocation>
    <subcellularLocation>
        <location evidence="1">Nucleus</location>
    </subcellularLocation>
</comment>
<comment type="caution">
    <text evidence="7">The sequence shown here is derived from an EMBL/GenBank/DDBJ whole genome shotgun (WGS) entry which is preliminary data.</text>
</comment>
<evidence type="ECO:0000256" key="6">
    <source>
        <dbReference type="SAM" id="MobiDB-lite"/>
    </source>
</evidence>
<protein>
    <submittedName>
        <fullName evidence="7">Uncharacterized protein</fullName>
    </submittedName>
</protein>
<feature type="region of interest" description="Disordered" evidence="6">
    <location>
        <begin position="383"/>
        <end position="402"/>
    </location>
</feature>
<feature type="region of interest" description="Disordered" evidence="6">
    <location>
        <begin position="1"/>
        <end position="87"/>
    </location>
</feature>
<keyword evidence="8" id="KW-1185">Reference proteome</keyword>
<dbReference type="EMBL" id="JAWCUI010000019">
    <property type="protein sequence ID" value="KAL1897321.1"/>
    <property type="molecule type" value="Genomic_DNA"/>
</dbReference>
<name>A0ABR3Z9H7_9PEZI</name>
<evidence type="ECO:0000313" key="7">
    <source>
        <dbReference type="EMBL" id="KAL1897321.1"/>
    </source>
</evidence>
<feature type="compositionally biased region" description="Basic and acidic residues" evidence="6">
    <location>
        <begin position="1"/>
        <end position="11"/>
    </location>
</feature>
<dbReference type="InterPro" id="IPR006940">
    <property type="entry name" value="Securin_separation_inhibitor"/>
</dbReference>
<evidence type="ECO:0000256" key="3">
    <source>
        <dbReference type="ARBA" id="ARBA00009264"/>
    </source>
</evidence>
<reference evidence="7 8" key="1">
    <citation type="journal article" date="2024" name="IMA Fungus">
        <title>IMA Genome - F19 : A genome assembly and annotation guide to empower mycologists, including annotated draft genome sequences of Ceratocystis pirilliformis, Diaporthe australafricana, Fusarium ophioides, Paecilomyces lecythidis, and Sporothrix stenoceras.</title>
        <authorList>
            <person name="Aylward J."/>
            <person name="Wilson A.M."/>
            <person name="Visagie C.M."/>
            <person name="Spraker J."/>
            <person name="Barnes I."/>
            <person name="Buitendag C."/>
            <person name="Ceriani C."/>
            <person name="Del Mar Angel L."/>
            <person name="du Plessis D."/>
            <person name="Fuchs T."/>
            <person name="Gasser K."/>
            <person name="Kramer D."/>
            <person name="Li W."/>
            <person name="Munsamy K."/>
            <person name="Piso A."/>
            <person name="Price J.L."/>
            <person name="Sonnekus B."/>
            <person name="Thomas C."/>
            <person name="van der Nest A."/>
            <person name="van Dijk A."/>
            <person name="van Heerden A."/>
            <person name="van Vuuren N."/>
            <person name="Yilmaz N."/>
            <person name="Duong T.A."/>
            <person name="van der Merwe N.A."/>
            <person name="Wingfield M.J."/>
            <person name="Wingfield B.D."/>
        </authorList>
    </citation>
    <scope>NUCLEOTIDE SEQUENCE [LARGE SCALE GENOMIC DNA]</scope>
    <source>
        <strain evidence="7 8">CMW 5346</strain>
    </source>
</reference>
<gene>
    <name evidence="7" type="ORF">Sste5346_004057</name>
</gene>
<evidence type="ECO:0000256" key="4">
    <source>
        <dbReference type="ARBA" id="ARBA00022490"/>
    </source>
</evidence>
<keyword evidence="4" id="KW-0963">Cytoplasm</keyword>
<accession>A0ABR3Z9H7</accession>
<feature type="region of interest" description="Disordered" evidence="6">
    <location>
        <begin position="122"/>
        <end position="167"/>
    </location>
</feature>
<evidence type="ECO:0000256" key="1">
    <source>
        <dbReference type="ARBA" id="ARBA00004123"/>
    </source>
</evidence>
<comment type="similarity">
    <text evidence="3">Belongs to the securin family.</text>
</comment>